<accession>A0A644X0Z4</accession>
<dbReference type="AlphaFoldDB" id="A0A644X0Z4"/>
<evidence type="ECO:0000256" key="1">
    <source>
        <dbReference type="SAM" id="Phobius"/>
    </source>
</evidence>
<proteinExistence type="predicted"/>
<protein>
    <submittedName>
        <fullName evidence="2">Uncharacterized protein</fullName>
    </submittedName>
</protein>
<keyword evidence="1" id="KW-0812">Transmembrane</keyword>
<gene>
    <name evidence="2" type="ORF">SDC9_56125</name>
</gene>
<sequence length="413" mass="45353">MSKAVRINVLVITIVVTLFVFAGLWYMRPGVPNEILEQARQRQTVPLMEVQPPPIKPSVEQVSNTQALAKELLPTLAKELEGTLATSIRSRLLADQSLVSELSKAVEPLLVETLQSQLETFRQEMGRSMLNDLQALKTSLETEAAAYGSRIQSELSERIANNKAELLSLLPQLVDAKLPQVVEQVVAQLEANKESYLASMRESLAPSLQESDLLVLYDTYRDQIVLDLVPSLLDGIEETVRTEVNAYVAEMPLVRVPKAPTMSSPSVKVVAQPEPIPVVEAPPAPKAEPIPAQPVVIQPEPAPVPAQPMVVQPRTEPVPVEPKTELVPAQPVVVEPKAEPVLIQPVAPSVPKTVQTTVVVEAPPVPKQGQPIITVPVFEEKETIVFLTPEEYEKQRQEIRTKAIEDVLKRIAP</sequence>
<keyword evidence="1" id="KW-0472">Membrane</keyword>
<reference evidence="2" key="1">
    <citation type="submission" date="2019-08" db="EMBL/GenBank/DDBJ databases">
        <authorList>
            <person name="Kucharzyk K."/>
            <person name="Murdoch R.W."/>
            <person name="Higgins S."/>
            <person name="Loffler F."/>
        </authorList>
    </citation>
    <scope>NUCLEOTIDE SEQUENCE</scope>
</reference>
<name>A0A644X0Z4_9ZZZZ</name>
<keyword evidence="1" id="KW-1133">Transmembrane helix</keyword>
<dbReference type="EMBL" id="VSSQ01001614">
    <property type="protein sequence ID" value="MPM09802.1"/>
    <property type="molecule type" value="Genomic_DNA"/>
</dbReference>
<organism evidence="2">
    <name type="scientific">bioreactor metagenome</name>
    <dbReference type="NCBI Taxonomy" id="1076179"/>
    <lineage>
        <taxon>unclassified sequences</taxon>
        <taxon>metagenomes</taxon>
        <taxon>ecological metagenomes</taxon>
    </lineage>
</organism>
<comment type="caution">
    <text evidence="2">The sequence shown here is derived from an EMBL/GenBank/DDBJ whole genome shotgun (WGS) entry which is preliminary data.</text>
</comment>
<evidence type="ECO:0000313" key="2">
    <source>
        <dbReference type="EMBL" id="MPM09802.1"/>
    </source>
</evidence>
<feature type="transmembrane region" description="Helical" evidence="1">
    <location>
        <begin position="7"/>
        <end position="27"/>
    </location>
</feature>